<protein>
    <recommendedName>
        <fullName evidence="5 6">Small ribosomal subunit protein bS6</fullName>
    </recommendedName>
</protein>
<dbReference type="NCBIfam" id="TIGR00166">
    <property type="entry name" value="S6"/>
    <property type="match status" value="1"/>
</dbReference>
<dbReference type="Gene3D" id="3.30.70.60">
    <property type="match status" value="1"/>
</dbReference>
<keyword evidence="3 6" id="KW-0687">Ribonucleoprotein</keyword>
<feature type="region of interest" description="Disordered" evidence="7">
    <location>
        <begin position="107"/>
        <end position="146"/>
    </location>
</feature>
<dbReference type="Pfam" id="PF01250">
    <property type="entry name" value="Ribosomal_S6"/>
    <property type="match status" value="1"/>
</dbReference>
<dbReference type="GO" id="GO:0006412">
    <property type="term" value="P:translation"/>
    <property type="evidence" value="ECO:0007669"/>
    <property type="project" value="UniProtKB-UniRule"/>
</dbReference>
<gene>
    <name evidence="6 8" type="primary">rpsF</name>
    <name evidence="8" type="ORF">Pan216_46400</name>
</gene>
<dbReference type="EMBL" id="CP036279">
    <property type="protein sequence ID" value="QDU63759.1"/>
    <property type="molecule type" value="Genomic_DNA"/>
</dbReference>
<dbReference type="SUPFAM" id="SSF54995">
    <property type="entry name" value="Ribosomal protein S6"/>
    <property type="match status" value="1"/>
</dbReference>
<evidence type="ECO:0000256" key="4">
    <source>
        <dbReference type="ARBA" id="ARBA00035104"/>
    </source>
</evidence>
<dbReference type="CDD" id="cd00473">
    <property type="entry name" value="bS6"/>
    <property type="match status" value="1"/>
</dbReference>
<name>A0A518B9W0_9BACT</name>
<proteinExistence type="inferred from homology"/>
<keyword evidence="6" id="KW-0699">rRNA-binding</keyword>
<dbReference type="Proteomes" id="UP000317093">
    <property type="component" value="Chromosome"/>
</dbReference>
<sequence>MAVNIYECLFLIEPNKASSDWDNSMATANGMIERHGGEILFSRHWGEPKLAYPIKKFRKGGYLLTYFRSDSQGIPKMEADFRLAVDLILRHMVVKLHPSIADRILAQLHGTHSEEEGSGEEGAAEAAGEEGAKEETKQEAAETAKA</sequence>
<dbReference type="InterPro" id="IPR035980">
    <property type="entry name" value="Ribosomal_bS6_sf"/>
</dbReference>
<dbReference type="HAMAP" id="MF_00360">
    <property type="entry name" value="Ribosomal_bS6"/>
    <property type="match status" value="1"/>
</dbReference>
<evidence type="ECO:0000256" key="1">
    <source>
        <dbReference type="ARBA" id="ARBA00009512"/>
    </source>
</evidence>
<evidence type="ECO:0000256" key="5">
    <source>
        <dbReference type="ARBA" id="ARBA00035294"/>
    </source>
</evidence>
<dbReference type="AlphaFoldDB" id="A0A518B9W0"/>
<keyword evidence="9" id="KW-1185">Reference proteome</keyword>
<feature type="compositionally biased region" description="Basic and acidic residues" evidence="7">
    <location>
        <begin position="130"/>
        <end position="146"/>
    </location>
</feature>
<evidence type="ECO:0000256" key="2">
    <source>
        <dbReference type="ARBA" id="ARBA00022980"/>
    </source>
</evidence>
<dbReference type="GO" id="GO:1990904">
    <property type="term" value="C:ribonucleoprotein complex"/>
    <property type="evidence" value="ECO:0007669"/>
    <property type="project" value="UniProtKB-KW"/>
</dbReference>
<dbReference type="KEGG" id="knv:Pan216_46400"/>
<reference evidence="8 9" key="1">
    <citation type="submission" date="2019-02" db="EMBL/GenBank/DDBJ databases">
        <title>Deep-cultivation of Planctomycetes and their phenomic and genomic characterization uncovers novel biology.</title>
        <authorList>
            <person name="Wiegand S."/>
            <person name="Jogler M."/>
            <person name="Boedeker C."/>
            <person name="Pinto D."/>
            <person name="Vollmers J."/>
            <person name="Rivas-Marin E."/>
            <person name="Kohn T."/>
            <person name="Peeters S.H."/>
            <person name="Heuer A."/>
            <person name="Rast P."/>
            <person name="Oberbeckmann S."/>
            <person name="Bunk B."/>
            <person name="Jeske O."/>
            <person name="Meyerdierks A."/>
            <person name="Storesund J.E."/>
            <person name="Kallscheuer N."/>
            <person name="Luecker S."/>
            <person name="Lage O.M."/>
            <person name="Pohl T."/>
            <person name="Merkel B.J."/>
            <person name="Hornburger P."/>
            <person name="Mueller R.-W."/>
            <person name="Bruemmer F."/>
            <person name="Labrenz M."/>
            <person name="Spormann A.M."/>
            <person name="Op den Camp H."/>
            <person name="Overmann J."/>
            <person name="Amann R."/>
            <person name="Jetten M.S.M."/>
            <person name="Mascher T."/>
            <person name="Medema M.H."/>
            <person name="Devos D.P."/>
            <person name="Kaster A.-K."/>
            <person name="Ovreas L."/>
            <person name="Rohde M."/>
            <person name="Galperin M.Y."/>
            <person name="Jogler C."/>
        </authorList>
    </citation>
    <scope>NUCLEOTIDE SEQUENCE [LARGE SCALE GENOMIC DNA]</scope>
    <source>
        <strain evidence="8 9">Pan216</strain>
    </source>
</reference>
<dbReference type="RefSeq" id="WP_419192844.1">
    <property type="nucleotide sequence ID" value="NZ_CP036279.1"/>
</dbReference>
<comment type="function">
    <text evidence="4 6">Binds together with bS18 to 16S ribosomal RNA.</text>
</comment>
<evidence type="ECO:0000256" key="3">
    <source>
        <dbReference type="ARBA" id="ARBA00023274"/>
    </source>
</evidence>
<dbReference type="InterPro" id="IPR020814">
    <property type="entry name" value="Ribosomal_S6_plastid/chlpt"/>
</dbReference>
<dbReference type="GO" id="GO:0003735">
    <property type="term" value="F:structural constituent of ribosome"/>
    <property type="evidence" value="ECO:0007669"/>
    <property type="project" value="InterPro"/>
</dbReference>
<evidence type="ECO:0000313" key="8">
    <source>
        <dbReference type="EMBL" id="QDU63759.1"/>
    </source>
</evidence>
<accession>A0A518B9W0</accession>
<keyword evidence="6" id="KW-0694">RNA-binding</keyword>
<evidence type="ECO:0000256" key="6">
    <source>
        <dbReference type="HAMAP-Rule" id="MF_00360"/>
    </source>
</evidence>
<organism evidence="8 9">
    <name type="scientific">Kolteria novifilia</name>
    <dbReference type="NCBI Taxonomy" id="2527975"/>
    <lineage>
        <taxon>Bacteria</taxon>
        <taxon>Pseudomonadati</taxon>
        <taxon>Planctomycetota</taxon>
        <taxon>Planctomycetia</taxon>
        <taxon>Kolteriales</taxon>
        <taxon>Kolteriaceae</taxon>
        <taxon>Kolteria</taxon>
    </lineage>
</organism>
<evidence type="ECO:0000256" key="7">
    <source>
        <dbReference type="SAM" id="MobiDB-lite"/>
    </source>
</evidence>
<dbReference type="InterPro" id="IPR014717">
    <property type="entry name" value="Transl_elong_EF1B/ribsomal_bS6"/>
</dbReference>
<keyword evidence="2 6" id="KW-0689">Ribosomal protein</keyword>
<dbReference type="GO" id="GO:0005840">
    <property type="term" value="C:ribosome"/>
    <property type="evidence" value="ECO:0007669"/>
    <property type="project" value="UniProtKB-KW"/>
</dbReference>
<dbReference type="InterPro" id="IPR000529">
    <property type="entry name" value="Ribosomal_bS6"/>
</dbReference>
<dbReference type="GO" id="GO:0019843">
    <property type="term" value="F:rRNA binding"/>
    <property type="evidence" value="ECO:0007669"/>
    <property type="project" value="UniProtKB-UniRule"/>
</dbReference>
<comment type="similarity">
    <text evidence="1 6">Belongs to the bacterial ribosomal protein bS6 family.</text>
</comment>
<evidence type="ECO:0000313" key="9">
    <source>
        <dbReference type="Proteomes" id="UP000317093"/>
    </source>
</evidence>